<dbReference type="RefSeq" id="WP_273628123.1">
    <property type="nucleotide sequence ID" value="NZ_CP117167.1"/>
</dbReference>
<sequence length="1663" mass="189162">MSENNSHIISKFRWNTLFDKKERGSELQERLSTWSRINMPKEVTEVFDKVCPPEQTWRIQSLEIDLGPIDYNNLEFELSTKLRTQLNEKLIDLIIYANRGGRNLEILSEDTSHIYLISSFLLNGLMPWSYKATDGTVNEMLAYELQNNRQRVIEMLRSVGVTHENVRKRIAWQISEPNIIKIIEGLEPNNHTQVIEFSNELTKIQVKETIVQTSTRDFKKQLWLWILNYLLTERGTVFNKVAYMKSTIRQMAAHYNIAYAELLALIERAVEIVSRNYGVKADFLQTIKAIIKEEDLHATQISSTRIEDVADLWETLSAYLKGEKAPDTAIERKGFNELIISLSSQNRSKFRELILSIKYNKYLYNSVFYLLNEVSLEQIFYALSESSATLIIETIRFLNKAGRNNNLNTDLKTLRQIALQFLYANKNASVDNKAFLNYCIVEIAKSAALSKINLLDSLTNIKAHDLSKIGSFIDAYSDLSAVYINEAGSNSTFISIRFADLIEELITQLYTGISNKAAFLSTQKSLVKNIRLYPKIALNALIQYNDKVGLRVLLPYILDSYVIQALINQAKISPVFVRLQLVSNEVQKNSIYASLSLAVDENLLTIALKAMIISPELKPEIILNWIFGEFYQLIPSTQVAEINGVIGRLVLQRKLPFLEIPTDTIKTIAIANTTTVVEQINQLITYSNKQAEVGQLLLNNFTHPQIVELRKYKSRLSSALLNYLIPQGERLMELLLKQYTAIITNELPKIASTEIVIKLTELYWQCIADYNIHRAQVARFKKSFNASVLSQFNISDQSITAGISGINSTDSFIPQGKILMDLIIKEYTTIISHILINITEAEIVNRLTKIYKDALTKYSQHKGRSGALVRYFRESVLSEFSLSNERVLPQLIHFKSSTHTETSADKRLGEALIKQYTWLVAAELKTVSNQEIRLRLINLYQEIQAADILRDINIEVFSARFRKAVLSSFNIAEERLSPVIIAANQIIDSASVPLKTGFELLIKTYAAVLYRISPQFAESEIIKRLHAIYKDSFEKYTGSANGKQLPVSIFKAAVEQAFDVTDIGLLPVTPPDNLSTQHSVTYKSENGHQLTENELFLLIEDGLVKSAAVIKYNKTKIKLTALINLALDVNPAKLRELIAYILFTPKRLALIKSSVTFNQFALWIMSNSSGNLSQEIESIRILHDIVLLTASSQIADKLIDEYWQQSWKLITVGSWSAIELNKLVKQSLYQLTQQADVDVVFIKSVMQRNHIRVNAALQDALSACSPAFISHQSIGFVGLPSEQLIAAESKNLLYELSYAIIIQKQIPFWFKSNSGHIKELLNELIIHHPAKVLSVLKQEVVPEQQMQWLSQSLNIDQLIAAITHLEKPKQSLLNIIGQLYTSLGYIVITGITAREMQYILFRKIIKAWSTNNWRIISTENIWNELLWDICVKRGINKTDFIRDVGKSQSYLPPSLLISFNYLKDQHNTIKPVPIKTEITLPIKNMLEKKNNNTTIKGGIPVKNAGIVLLSNYIPMLFERLGFTADKKFLDTPIQSNTVHYLQYVVTGLTETEEPLLPLNKVLCGVPLSHPIPGGITITEEQRLLIEGLINAVIGYWNAIGSTSIAGFRGNWLVRDGLLVELDERWELTVEKRAYDILINKSPFSFSIIKYPWMDKPIHVQWPY</sequence>
<evidence type="ECO:0000313" key="2">
    <source>
        <dbReference type="Proteomes" id="UP001216139"/>
    </source>
</evidence>
<dbReference type="InterPro" id="IPR045538">
    <property type="entry name" value="CIS_TMP"/>
</dbReference>
<gene>
    <name evidence="1" type="ORF">PQO05_14925</name>
</gene>
<reference evidence="1 2" key="1">
    <citation type="submission" date="2023-02" db="EMBL/GenBank/DDBJ databases">
        <title>Genome sequence of Mucilaginibacter jinjuensis strain KACC 16571.</title>
        <authorList>
            <person name="Kim S."/>
            <person name="Heo J."/>
            <person name="Kwon S.-W."/>
        </authorList>
    </citation>
    <scope>NUCLEOTIDE SEQUENCE [LARGE SCALE GENOMIC DNA]</scope>
    <source>
        <strain evidence="1 2">KACC 16571</strain>
    </source>
</reference>
<keyword evidence="2" id="KW-1185">Reference proteome</keyword>
<dbReference type="EMBL" id="CP117167">
    <property type="protein sequence ID" value="WCT10024.1"/>
    <property type="molecule type" value="Genomic_DNA"/>
</dbReference>
<dbReference type="Pfam" id="PF19268">
    <property type="entry name" value="CIS_TMP"/>
    <property type="match status" value="2"/>
</dbReference>
<name>A0ABY7T1C1_9SPHI</name>
<accession>A0ABY7T1C1</accession>
<protein>
    <submittedName>
        <fullName evidence="1">Contractile injection system tape measure protein</fullName>
    </submittedName>
</protein>
<dbReference type="Proteomes" id="UP001216139">
    <property type="component" value="Chromosome"/>
</dbReference>
<evidence type="ECO:0000313" key="1">
    <source>
        <dbReference type="EMBL" id="WCT10024.1"/>
    </source>
</evidence>
<proteinExistence type="predicted"/>
<organism evidence="1 2">
    <name type="scientific">Mucilaginibacter jinjuensis</name>
    <dbReference type="NCBI Taxonomy" id="1176721"/>
    <lineage>
        <taxon>Bacteria</taxon>
        <taxon>Pseudomonadati</taxon>
        <taxon>Bacteroidota</taxon>
        <taxon>Sphingobacteriia</taxon>
        <taxon>Sphingobacteriales</taxon>
        <taxon>Sphingobacteriaceae</taxon>
        <taxon>Mucilaginibacter</taxon>
    </lineage>
</organism>